<organism evidence="1 2">
    <name type="scientific">Paenibacillus motobuensis</name>
    <dbReference type="NCBI Taxonomy" id="295324"/>
    <lineage>
        <taxon>Bacteria</taxon>
        <taxon>Bacillati</taxon>
        <taxon>Bacillota</taxon>
        <taxon>Bacilli</taxon>
        <taxon>Bacillales</taxon>
        <taxon>Paenibacillaceae</taxon>
        <taxon>Paenibacillus</taxon>
    </lineage>
</organism>
<sequence>MNQLIECPWCHHEIQIVRGRCPECHNQLYEVTEADFQEANGEEPVAVLGSNLDEVITMIEDRYKCVKCSGGECRVKEIAMTGSGVSRLLDVQHHLYLAVSCIDCGFSELYDADVLLGKKAGMLGSVLDLIFGR</sequence>
<dbReference type="RefSeq" id="WP_343856698.1">
    <property type="nucleotide sequence ID" value="NZ_BAAACX010000004.1"/>
</dbReference>
<proteinExistence type="predicted"/>
<accession>A0ABN0XX45</accession>
<protein>
    <recommendedName>
        <fullName evidence="3">Nucleic acid-binding protein</fullName>
    </recommendedName>
</protein>
<evidence type="ECO:0000313" key="2">
    <source>
        <dbReference type="Proteomes" id="UP001500340"/>
    </source>
</evidence>
<keyword evidence="2" id="KW-1185">Reference proteome</keyword>
<dbReference type="Pfam" id="PF09855">
    <property type="entry name" value="Zn_ribbon_13"/>
    <property type="match status" value="1"/>
</dbReference>
<evidence type="ECO:0008006" key="3">
    <source>
        <dbReference type="Google" id="ProtNLM"/>
    </source>
</evidence>
<dbReference type="SUPFAM" id="SSF48695">
    <property type="entry name" value="Multiheme cytochromes"/>
    <property type="match status" value="1"/>
</dbReference>
<comment type="caution">
    <text evidence="1">The sequence shown here is derived from an EMBL/GenBank/DDBJ whole genome shotgun (WGS) entry which is preliminary data.</text>
</comment>
<gene>
    <name evidence="1" type="ORF">GCM10008933_03330</name>
</gene>
<dbReference type="InterPro" id="IPR018652">
    <property type="entry name" value="DUF2082_NA-bd_Znr"/>
</dbReference>
<name>A0ABN0XX45_9BACL</name>
<dbReference type="Proteomes" id="UP001500340">
    <property type="component" value="Unassembled WGS sequence"/>
</dbReference>
<dbReference type="EMBL" id="BAAACX010000004">
    <property type="protein sequence ID" value="GAA0375520.1"/>
    <property type="molecule type" value="Genomic_DNA"/>
</dbReference>
<dbReference type="InterPro" id="IPR036280">
    <property type="entry name" value="Multihaem_cyt_sf"/>
</dbReference>
<reference evidence="1 2" key="1">
    <citation type="journal article" date="2019" name="Int. J. Syst. Evol. Microbiol.">
        <title>The Global Catalogue of Microorganisms (GCM) 10K type strain sequencing project: providing services to taxonomists for standard genome sequencing and annotation.</title>
        <authorList>
            <consortium name="The Broad Institute Genomics Platform"/>
            <consortium name="The Broad Institute Genome Sequencing Center for Infectious Disease"/>
            <person name="Wu L."/>
            <person name="Ma J."/>
        </authorList>
    </citation>
    <scope>NUCLEOTIDE SEQUENCE [LARGE SCALE GENOMIC DNA]</scope>
    <source>
        <strain evidence="1 2">JCM 12774</strain>
    </source>
</reference>
<evidence type="ECO:0000313" key="1">
    <source>
        <dbReference type="EMBL" id="GAA0375520.1"/>
    </source>
</evidence>